<gene>
    <name evidence="2" type="ORF">EYF80_051215</name>
</gene>
<accession>A0A4Z2FCX4</accession>
<protein>
    <submittedName>
        <fullName evidence="2">Uncharacterized protein</fullName>
    </submittedName>
</protein>
<comment type="caution">
    <text evidence="2">The sequence shown here is derived from an EMBL/GenBank/DDBJ whole genome shotgun (WGS) entry which is preliminary data.</text>
</comment>
<dbReference type="AlphaFoldDB" id="A0A4Z2FCX4"/>
<name>A0A4Z2FCX4_9TELE</name>
<proteinExistence type="predicted"/>
<evidence type="ECO:0000256" key="1">
    <source>
        <dbReference type="SAM" id="MobiDB-lite"/>
    </source>
</evidence>
<dbReference type="EMBL" id="SRLO01001356">
    <property type="protein sequence ID" value="TNN38623.1"/>
    <property type="molecule type" value="Genomic_DNA"/>
</dbReference>
<feature type="compositionally biased region" description="Basic residues" evidence="1">
    <location>
        <begin position="1"/>
        <end position="35"/>
    </location>
</feature>
<feature type="region of interest" description="Disordered" evidence="1">
    <location>
        <begin position="1"/>
        <end position="62"/>
    </location>
</feature>
<organism evidence="2 3">
    <name type="scientific">Liparis tanakae</name>
    <name type="common">Tanaka's snailfish</name>
    <dbReference type="NCBI Taxonomy" id="230148"/>
    <lineage>
        <taxon>Eukaryota</taxon>
        <taxon>Metazoa</taxon>
        <taxon>Chordata</taxon>
        <taxon>Craniata</taxon>
        <taxon>Vertebrata</taxon>
        <taxon>Euteleostomi</taxon>
        <taxon>Actinopterygii</taxon>
        <taxon>Neopterygii</taxon>
        <taxon>Teleostei</taxon>
        <taxon>Neoteleostei</taxon>
        <taxon>Acanthomorphata</taxon>
        <taxon>Eupercaria</taxon>
        <taxon>Perciformes</taxon>
        <taxon>Cottioidei</taxon>
        <taxon>Cottales</taxon>
        <taxon>Liparidae</taxon>
        <taxon>Liparis</taxon>
    </lineage>
</organism>
<evidence type="ECO:0000313" key="2">
    <source>
        <dbReference type="EMBL" id="TNN38623.1"/>
    </source>
</evidence>
<sequence>MKEGRKKRRKKKERKKDGRKKGRKGGSKKERKKGRKEKEKRHGASNHSETPEKGGGGKGVEMLRQVDAAVKVIGIKLSRDEIIPRRKDGRQNPDV</sequence>
<evidence type="ECO:0000313" key="3">
    <source>
        <dbReference type="Proteomes" id="UP000314294"/>
    </source>
</evidence>
<reference evidence="2 3" key="1">
    <citation type="submission" date="2019-03" db="EMBL/GenBank/DDBJ databases">
        <title>First draft genome of Liparis tanakae, snailfish: a comprehensive survey of snailfish specific genes.</title>
        <authorList>
            <person name="Kim W."/>
            <person name="Song I."/>
            <person name="Jeong J.-H."/>
            <person name="Kim D."/>
            <person name="Kim S."/>
            <person name="Ryu S."/>
            <person name="Song J.Y."/>
            <person name="Lee S.K."/>
        </authorList>
    </citation>
    <scope>NUCLEOTIDE SEQUENCE [LARGE SCALE GENOMIC DNA]</scope>
    <source>
        <tissue evidence="2">Muscle</tissue>
    </source>
</reference>
<keyword evidence="3" id="KW-1185">Reference proteome</keyword>
<dbReference type="Proteomes" id="UP000314294">
    <property type="component" value="Unassembled WGS sequence"/>
</dbReference>